<comment type="subcellular location">
    <subcellularLocation>
        <location evidence="7">Cytoplasm</location>
    </subcellularLocation>
</comment>
<evidence type="ECO:0000256" key="7">
    <source>
        <dbReference type="HAMAP-Rule" id="MF_00412"/>
    </source>
</evidence>
<evidence type="ECO:0000256" key="1">
    <source>
        <dbReference type="ARBA" id="ARBA00004985"/>
    </source>
</evidence>
<gene>
    <name evidence="7" type="primary">proA</name>
    <name evidence="9" type="ORF">JOC48_002798</name>
</gene>
<dbReference type="Pfam" id="PF00171">
    <property type="entry name" value="Aldedh"/>
    <property type="match status" value="1"/>
</dbReference>
<keyword evidence="7" id="KW-0963">Cytoplasm</keyword>
<sequence>MSDLLTKAAKVKSTAIQLGKKSTAQKNKALELIADELRNQSAFIVRENENDIRLAREKGFHDSLIDRLILNENRIHDMADSLNQLTNLPDPIGEVLEEWARPNGINIKKVRVPLGVVGMIYEARPNVTVDAASLCLKTGNAVLLRGSTSALYSNKALVHVIHEALNKSELPNDAVQLIEDTSRETANQMFKMNEYLDVLIPRGGKKLIQTVVEQSTVPVLETGAGNCHLFIDESANSDMAMSIAINAKTQRPSVCNAMETLLVHENWAKQHMSSLIHSFKENDVEIRGDEATQTYDDLVKPASEEDWETEFLDKILAIKIVRNVNDAIDHINQYGSKHSEGIISEHLSNVTEFMNSVDAAALYHNASTRFTDGFEFGFGAEIGISTQKLHARGPMGLPALTSTKYLIHGEGQIKQ</sequence>
<dbReference type="InterPro" id="IPR000965">
    <property type="entry name" value="GPR_dom"/>
</dbReference>
<dbReference type="EMBL" id="JAFBDR010000016">
    <property type="protein sequence ID" value="MBM7572295.1"/>
    <property type="molecule type" value="Genomic_DNA"/>
</dbReference>
<dbReference type="PROSITE" id="PS01223">
    <property type="entry name" value="PROA"/>
    <property type="match status" value="1"/>
</dbReference>
<dbReference type="Proteomes" id="UP001296943">
    <property type="component" value="Unassembled WGS sequence"/>
</dbReference>
<comment type="pathway">
    <text evidence="1 7">Amino-acid biosynthesis; L-proline biosynthesis; L-glutamate 5-semialdehyde from L-glutamate: step 2/2.</text>
</comment>
<dbReference type="EC" id="1.2.1.41" evidence="7"/>
<proteinExistence type="inferred from homology"/>
<dbReference type="GO" id="GO:0004350">
    <property type="term" value="F:glutamate-5-semialdehyde dehydrogenase activity"/>
    <property type="evidence" value="ECO:0007669"/>
    <property type="project" value="UniProtKB-EC"/>
</dbReference>
<dbReference type="InterPro" id="IPR016161">
    <property type="entry name" value="Ald_DH/histidinol_DH"/>
</dbReference>
<dbReference type="InterPro" id="IPR016162">
    <property type="entry name" value="Ald_DH_N"/>
</dbReference>
<dbReference type="PIRSF" id="PIRSF000151">
    <property type="entry name" value="GPR"/>
    <property type="match status" value="1"/>
</dbReference>
<dbReference type="PANTHER" id="PTHR11063:SF8">
    <property type="entry name" value="DELTA-1-PYRROLINE-5-CARBOXYLATE SYNTHASE"/>
    <property type="match status" value="1"/>
</dbReference>
<dbReference type="InterPro" id="IPR020593">
    <property type="entry name" value="G-glutamylP_reductase_CS"/>
</dbReference>
<dbReference type="CDD" id="cd07079">
    <property type="entry name" value="ALDH_F18-19_ProA-GPR"/>
    <property type="match status" value="1"/>
</dbReference>
<evidence type="ECO:0000313" key="10">
    <source>
        <dbReference type="Proteomes" id="UP001296943"/>
    </source>
</evidence>
<dbReference type="HAMAP" id="MF_00412">
    <property type="entry name" value="ProA"/>
    <property type="match status" value="1"/>
</dbReference>
<protein>
    <recommendedName>
        <fullName evidence="7">Gamma-glutamyl phosphate reductase</fullName>
        <shortName evidence="7">GPR</shortName>
        <ecNumber evidence="7">1.2.1.41</ecNumber>
    </recommendedName>
    <alternativeName>
        <fullName evidence="7">Glutamate-5-semialdehyde dehydrogenase</fullName>
    </alternativeName>
    <alternativeName>
        <fullName evidence="7">Glutamyl-gamma-semialdehyde dehydrogenase</fullName>
        <shortName evidence="7">GSA dehydrogenase</shortName>
    </alternativeName>
</protein>
<evidence type="ECO:0000313" key="9">
    <source>
        <dbReference type="EMBL" id="MBM7572295.1"/>
    </source>
</evidence>
<keyword evidence="4 7" id="KW-0521">NADP</keyword>
<evidence type="ECO:0000259" key="8">
    <source>
        <dbReference type="Pfam" id="PF00171"/>
    </source>
</evidence>
<name>A0ABS2N304_9BACI</name>
<dbReference type="RefSeq" id="WP_204500599.1">
    <property type="nucleotide sequence ID" value="NZ_JAFBDR010000016.1"/>
</dbReference>
<keyword evidence="5 7" id="KW-0560">Oxidoreductase</keyword>
<dbReference type="PANTHER" id="PTHR11063">
    <property type="entry name" value="GLUTAMATE SEMIALDEHYDE DEHYDROGENASE"/>
    <property type="match status" value="1"/>
</dbReference>
<dbReference type="Gene3D" id="3.40.605.10">
    <property type="entry name" value="Aldehyde Dehydrogenase, Chain A, domain 1"/>
    <property type="match status" value="1"/>
</dbReference>
<keyword evidence="10" id="KW-1185">Reference proteome</keyword>
<keyword evidence="2 7" id="KW-0028">Amino-acid biosynthesis</keyword>
<evidence type="ECO:0000256" key="5">
    <source>
        <dbReference type="ARBA" id="ARBA00023002"/>
    </source>
</evidence>
<reference evidence="9 10" key="1">
    <citation type="submission" date="2021-01" db="EMBL/GenBank/DDBJ databases">
        <title>Genomic Encyclopedia of Type Strains, Phase IV (KMG-IV): sequencing the most valuable type-strain genomes for metagenomic binning, comparative biology and taxonomic classification.</title>
        <authorList>
            <person name="Goeker M."/>
        </authorList>
    </citation>
    <scope>NUCLEOTIDE SEQUENCE [LARGE SCALE GENOMIC DNA]</scope>
    <source>
        <strain evidence="9 10">DSM 23711</strain>
    </source>
</reference>
<evidence type="ECO:0000256" key="6">
    <source>
        <dbReference type="ARBA" id="ARBA00049024"/>
    </source>
</evidence>
<evidence type="ECO:0000256" key="4">
    <source>
        <dbReference type="ARBA" id="ARBA00022857"/>
    </source>
</evidence>
<dbReference type="NCBIfam" id="NF001221">
    <property type="entry name" value="PRK00197.1"/>
    <property type="match status" value="1"/>
</dbReference>
<comment type="function">
    <text evidence="7">Catalyzes the NADPH-dependent reduction of L-glutamate 5-phosphate into L-glutamate 5-semialdehyde and phosphate. The product spontaneously undergoes cyclization to form 1-pyrroline-5-carboxylate.</text>
</comment>
<comment type="catalytic activity">
    <reaction evidence="6 7">
        <text>L-glutamate 5-semialdehyde + phosphate + NADP(+) = L-glutamyl 5-phosphate + NADPH + H(+)</text>
        <dbReference type="Rhea" id="RHEA:19541"/>
        <dbReference type="ChEBI" id="CHEBI:15378"/>
        <dbReference type="ChEBI" id="CHEBI:43474"/>
        <dbReference type="ChEBI" id="CHEBI:57783"/>
        <dbReference type="ChEBI" id="CHEBI:58066"/>
        <dbReference type="ChEBI" id="CHEBI:58274"/>
        <dbReference type="ChEBI" id="CHEBI:58349"/>
        <dbReference type="EC" id="1.2.1.41"/>
    </reaction>
</comment>
<dbReference type="InterPro" id="IPR015590">
    <property type="entry name" value="Aldehyde_DH_dom"/>
</dbReference>
<dbReference type="InterPro" id="IPR012134">
    <property type="entry name" value="Glu-5-SA_DH"/>
</dbReference>
<evidence type="ECO:0000256" key="3">
    <source>
        <dbReference type="ARBA" id="ARBA00022650"/>
    </source>
</evidence>
<dbReference type="SUPFAM" id="SSF53720">
    <property type="entry name" value="ALDH-like"/>
    <property type="match status" value="1"/>
</dbReference>
<dbReference type="NCBIfam" id="TIGR00407">
    <property type="entry name" value="proA"/>
    <property type="match status" value="1"/>
</dbReference>
<keyword evidence="3 7" id="KW-0641">Proline biosynthesis</keyword>
<dbReference type="Gene3D" id="3.40.309.10">
    <property type="entry name" value="Aldehyde Dehydrogenase, Chain A, domain 2"/>
    <property type="match status" value="1"/>
</dbReference>
<comment type="similarity">
    <text evidence="7">Belongs to the gamma-glutamyl phosphate reductase family.</text>
</comment>
<evidence type="ECO:0000256" key="2">
    <source>
        <dbReference type="ARBA" id="ARBA00022605"/>
    </source>
</evidence>
<accession>A0ABS2N304</accession>
<feature type="domain" description="Aldehyde dehydrogenase" evidence="8">
    <location>
        <begin position="95"/>
        <end position="292"/>
    </location>
</feature>
<comment type="caution">
    <text evidence="9">The sequence shown here is derived from an EMBL/GenBank/DDBJ whole genome shotgun (WGS) entry which is preliminary data.</text>
</comment>
<dbReference type="InterPro" id="IPR016163">
    <property type="entry name" value="Ald_DH_C"/>
</dbReference>
<organism evidence="9 10">
    <name type="scientific">Aquibacillus albus</name>
    <dbReference type="NCBI Taxonomy" id="1168171"/>
    <lineage>
        <taxon>Bacteria</taxon>
        <taxon>Bacillati</taxon>
        <taxon>Bacillota</taxon>
        <taxon>Bacilli</taxon>
        <taxon>Bacillales</taxon>
        <taxon>Bacillaceae</taxon>
        <taxon>Aquibacillus</taxon>
    </lineage>
</organism>